<feature type="signal peptide" evidence="3">
    <location>
        <begin position="1"/>
        <end position="19"/>
    </location>
</feature>
<reference evidence="4" key="1">
    <citation type="submission" date="2015-08" db="EMBL/GenBank/DDBJ databases">
        <authorList>
            <person name="Babu N.S."/>
            <person name="Beckwith C.J."/>
            <person name="Beseler K.G."/>
            <person name="Brison A."/>
            <person name="Carone J.V."/>
            <person name="Caskin T.P."/>
            <person name="Diamond M."/>
            <person name="Durham M.E."/>
            <person name="Foxe J.M."/>
            <person name="Go M."/>
            <person name="Henderson B.A."/>
            <person name="Jones I.B."/>
            <person name="McGettigan J.A."/>
            <person name="Micheletti S.J."/>
            <person name="Nasrallah M.E."/>
            <person name="Ortiz D."/>
            <person name="Piller C.R."/>
            <person name="Privatt S.R."/>
            <person name="Schneider S.L."/>
            <person name="Sharp S."/>
            <person name="Smith T.C."/>
            <person name="Stanton J.D."/>
            <person name="Ullery H.E."/>
            <person name="Wilson R.J."/>
            <person name="Serrano M.G."/>
            <person name="Buck G."/>
            <person name="Lee V."/>
            <person name="Wang Y."/>
            <person name="Carvalho R."/>
            <person name="Voegtly L."/>
            <person name="Shi R."/>
            <person name="Duckworth R."/>
            <person name="Johnson A."/>
            <person name="Loviza R."/>
            <person name="Walstead R."/>
            <person name="Shah Z."/>
            <person name="Kiflezghi M."/>
            <person name="Wade K."/>
            <person name="Ball S.L."/>
            <person name="Bradley K.W."/>
            <person name="Asai D.J."/>
            <person name="Bowman C.A."/>
            <person name="Russell D.A."/>
            <person name="Pope W.H."/>
            <person name="Jacobs-Sera D."/>
            <person name="Hendrix R.W."/>
            <person name="Hatfull G.F."/>
        </authorList>
    </citation>
    <scope>NUCLEOTIDE SEQUENCE [LARGE SCALE GENOMIC DNA]</scope>
</reference>
<accession>A0A0S4TJH4</accession>
<gene>
    <name evidence="4" type="ORF">CHUDEA7_5450</name>
</gene>
<feature type="region of interest" description="Disordered" evidence="1">
    <location>
        <begin position="202"/>
        <end position="243"/>
    </location>
</feature>
<sequence length="334" mass="37404">MRIFLVLLLVISLSEGIFGIKQEQSKGGNVVNGPQVYNNLKVNNQMRIKSEVGDARNPSQTKIAKMDDSLITYRTAGVEKQDVANNISEVHGYNSLRTSEIIYNGTQVLTLMFFISVIIFGLFILSIALIPRYAKRFGFKSRRDEVPIEQECDDSNFNDIEGKVLVGREKKDNNTMNGPSLTFTKVKNNSLRRHSLISDGSSDSCKITTRPRSSSSLPSVQAFTEAMEESTTGDESSTRASKHITYKSLKKRPNNNDLVGKIYKTNEQNKFSNINFGRNNTRKEDEDSGLSPTSASAVVAIQMSELIARWNPKKDSRLIQKANPMTKERQFNAS</sequence>
<evidence type="ECO:0000256" key="1">
    <source>
        <dbReference type="SAM" id="MobiDB-lite"/>
    </source>
</evidence>
<name>A0A0S4TJH4_CRYHO</name>
<dbReference type="VEuPathDB" id="CryptoDB:GY17_00002432"/>
<keyword evidence="2" id="KW-1133">Transmembrane helix</keyword>
<evidence type="ECO:0000256" key="2">
    <source>
        <dbReference type="SAM" id="Phobius"/>
    </source>
</evidence>
<dbReference type="OrthoDB" id="343254at2759"/>
<organism evidence="4">
    <name type="scientific">Cryptosporidium hominis</name>
    <dbReference type="NCBI Taxonomy" id="237895"/>
    <lineage>
        <taxon>Eukaryota</taxon>
        <taxon>Sar</taxon>
        <taxon>Alveolata</taxon>
        <taxon>Apicomplexa</taxon>
        <taxon>Conoidasida</taxon>
        <taxon>Coccidia</taxon>
        <taxon>Eucoccidiorida</taxon>
        <taxon>Eimeriorina</taxon>
        <taxon>Cryptosporidiidae</taxon>
        <taxon>Cryptosporidium</taxon>
    </lineage>
</organism>
<keyword evidence="3" id="KW-0732">Signal</keyword>
<dbReference type="AlphaFoldDB" id="A0A0S4TJH4"/>
<feature type="compositionally biased region" description="Low complexity" evidence="1">
    <location>
        <begin position="208"/>
        <end position="219"/>
    </location>
</feature>
<feature type="transmembrane region" description="Helical" evidence="2">
    <location>
        <begin position="108"/>
        <end position="130"/>
    </location>
</feature>
<keyword evidence="2" id="KW-0812">Transmembrane</keyword>
<keyword evidence="2" id="KW-0472">Membrane</keyword>
<evidence type="ECO:0000256" key="3">
    <source>
        <dbReference type="SAM" id="SignalP"/>
    </source>
</evidence>
<dbReference type="EMBL" id="LN877953">
    <property type="protein sequence ID" value="CUV07536.1"/>
    <property type="molecule type" value="Genomic_DNA"/>
</dbReference>
<proteinExistence type="predicted"/>
<feature type="chain" id="PRO_5006627974" evidence="3">
    <location>
        <begin position="20"/>
        <end position="334"/>
    </location>
</feature>
<evidence type="ECO:0000313" key="4">
    <source>
        <dbReference type="EMBL" id="CUV07536.1"/>
    </source>
</evidence>
<protein>
    <submittedName>
        <fullName evidence="4">Uncharacterized protein</fullName>
    </submittedName>
</protein>
<dbReference type="VEuPathDB" id="CryptoDB:CHUDEA7_5450"/>
<dbReference type="VEuPathDB" id="CryptoDB:Chro.70605"/>
<dbReference type="Proteomes" id="UP000199752">
    <property type="component" value="Chromosome 7"/>
</dbReference>
<dbReference type="VEuPathDB" id="CryptoDB:ChTU502y2012_407g2690"/>